<evidence type="ECO:0000313" key="3">
    <source>
        <dbReference type="Proteomes" id="UP000322873"/>
    </source>
</evidence>
<dbReference type="AlphaFoldDB" id="A0A5M9JBL2"/>
<name>A0A5M9JBL2_MONFR</name>
<gene>
    <name evidence="2" type="ORF">EYC84_010978</name>
</gene>
<feature type="region of interest" description="Disordered" evidence="1">
    <location>
        <begin position="171"/>
        <end position="238"/>
    </location>
</feature>
<reference evidence="2 3" key="1">
    <citation type="submission" date="2019-06" db="EMBL/GenBank/DDBJ databases">
        <title>Genome Sequence of the Brown Rot Fungal Pathogen Monilinia fructicola.</title>
        <authorList>
            <person name="De Miccolis Angelini R.M."/>
            <person name="Landi L."/>
            <person name="Abate D."/>
            <person name="Pollastro S."/>
            <person name="Romanazzi G."/>
            <person name="Faretra F."/>
        </authorList>
    </citation>
    <scope>NUCLEOTIDE SEQUENCE [LARGE SCALE GENOMIC DNA]</scope>
    <source>
        <strain evidence="2 3">Mfrc123</strain>
    </source>
</reference>
<protein>
    <submittedName>
        <fullName evidence="2">Uncharacterized protein</fullName>
    </submittedName>
</protein>
<feature type="compositionally biased region" description="Low complexity" evidence="1">
    <location>
        <begin position="130"/>
        <end position="139"/>
    </location>
</feature>
<feature type="compositionally biased region" description="Polar residues" evidence="1">
    <location>
        <begin position="44"/>
        <end position="86"/>
    </location>
</feature>
<feature type="region of interest" description="Disordered" evidence="1">
    <location>
        <begin position="434"/>
        <end position="459"/>
    </location>
</feature>
<feature type="compositionally biased region" description="Polar residues" evidence="1">
    <location>
        <begin position="302"/>
        <end position="311"/>
    </location>
</feature>
<comment type="caution">
    <text evidence="2">The sequence shown here is derived from an EMBL/GenBank/DDBJ whole genome shotgun (WGS) entry which is preliminary data.</text>
</comment>
<dbReference type="Proteomes" id="UP000322873">
    <property type="component" value="Unassembled WGS sequence"/>
</dbReference>
<organism evidence="2 3">
    <name type="scientific">Monilinia fructicola</name>
    <name type="common">Brown rot fungus</name>
    <name type="synonym">Ciboria fructicola</name>
    <dbReference type="NCBI Taxonomy" id="38448"/>
    <lineage>
        <taxon>Eukaryota</taxon>
        <taxon>Fungi</taxon>
        <taxon>Dikarya</taxon>
        <taxon>Ascomycota</taxon>
        <taxon>Pezizomycotina</taxon>
        <taxon>Leotiomycetes</taxon>
        <taxon>Helotiales</taxon>
        <taxon>Sclerotiniaceae</taxon>
        <taxon>Monilinia</taxon>
    </lineage>
</organism>
<feature type="region of interest" description="Disordered" evidence="1">
    <location>
        <begin position="39"/>
        <end position="86"/>
    </location>
</feature>
<feature type="compositionally biased region" description="Basic and acidic residues" evidence="1">
    <location>
        <begin position="440"/>
        <end position="450"/>
    </location>
</feature>
<proteinExistence type="predicted"/>
<dbReference type="EMBL" id="VICG01000014">
    <property type="protein sequence ID" value="KAA8565252.1"/>
    <property type="molecule type" value="Genomic_DNA"/>
</dbReference>
<sequence>MQRRHLLIYLENNRAREAGAERIARAYIEELPSSPFDGERGFLSSINSHHGRQGSTDSSAHARSDSTLSGRQSQDTHPNISDRMSMNTEFSQPDEELMEQVLSTSSGGVMNITPHNVDNVLAVLKGSLGTSSSSLSIGTPPRHHALSHPGHSNSFEALPISVPRPARLRALESQGSQSHWAQGNILGRSPSTPSAPSPLQQSTNLGEPSRPRDIPTRNNTTIQAPIRGFASHKRNDTKDVLHSRHPLANEVTRSHILAKSPQTQTTKRPILQVIQEPPPETIPGPRYSTIPVSPPPSSKSVGSEQGRQPSQLWKGKGTSAAKPGCRAKDRVNPTLDRSSVMTTISQFIPSRNEKLDEVTAKDSSGNISAKVPRQQIGRPNSHHLPWENDIPTVPHIPEAYTKHPMALPRIGRDAIGRFSVEHIDHGPEFLYSSREDEGEAERKMPAKDAPEDVPIDPYKNHTVGTWDAILRNSTPEVSPLGSVEDLNELDSPMSPLGEEGDAWKWRDVEHGFGDPYSSPGPGDKESDLVPQHVDPSDMLPPLLPSTFSPGHRPAAPVCPPPQLPPRFSLGPQLPRGERLPPEDSTFIDPTIPVTRPLQIRKVKQGRPEASVLGPEDLRVMQMQRDYMEEEFRRADERLRGLRDGRDSTVEYVLCNQNHALTGYQNATILFKSSFISLGRKSSPQ</sequence>
<feature type="compositionally biased region" description="Polar residues" evidence="1">
    <location>
        <begin position="189"/>
        <end position="206"/>
    </location>
</feature>
<keyword evidence="3" id="KW-1185">Reference proteome</keyword>
<evidence type="ECO:0000256" key="1">
    <source>
        <dbReference type="SAM" id="MobiDB-lite"/>
    </source>
</evidence>
<feature type="region of interest" description="Disordered" evidence="1">
    <location>
        <begin position="130"/>
        <end position="152"/>
    </location>
</feature>
<accession>A0A5M9JBL2</accession>
<dbReference type="VEuPathDB" id="FungiDB:MFRU_008g00110"/>
<feature type="region of interest" description="Disordered" evidence="1">
    <location>
        <begin position="258"/>
        <end position="331"/>
    </location>
</feature>
<evidence type="ECO:0000313" key="2">
    <source>
        <dbReference type="EMBL" id="KAA8565252.1"/>
    </source>
</evidence>